<dbReference type="InterPro" id="IPR019292">
    <property type="entry name" value="McrC"/>
</dbReference>
<comment type="caution">
    <text evidence="1">The sequence shown here is derived from an EMBL/GenBank/DDBJ whole genome shotgun (WGS) entry which is preliminary data.</text>
</comment>
<organism evidence="1 2">
    <name type="scientific">Streptomyces roseochromogenus subsp. oscitans DS 12.976</name>
    <dbReference type="NCBI Taxonomy" id="1352936"/>
    <lineage>
        <taxon>Bacteria</taxon>
        <taxon>Bacillati</taxon>
        <taxon>Actinomycetota</taxon>
        <taxon>Actinomycetes</taxon>
        <taxon>Kitasatosporales</taxon>
        <taxon>Streptomycetaceae</taxon>
        <taxon>Streptomyces</taxon>
    </lineage>
</organism>
<evidence type="ECO:0000313" key="1">
    <source>
        <dbReference type="EMBL" id="EST29926.1"/>
    </source>
</evidence>
<dbReference type="EMBL" id="AWQX01000170">
    <property type="protein sequence ID" value="EST29926.1"/>
    <property type="molecule type" value="Genomic_DNA"/>
</dbReference>
<dbReference type="AlphaFoldDB" id="V6KEQ4"/>
<evidence type="ECO:0008006" key="3">
    <source>
        <dbReference type="Google" id="ProtNLM"/>
    </source>
</evidence>
<dbReference type="OrthoDB" id="5148566at2"/>
<gene>
    <name evidence="1" type="ORF">M878_19425</name>
</gene>
<evidence type="ECO:0000313" key="2">
    <source>
        <dbReference type="Proteomes" id="UP000017984"/>
    </source>
</evidence>
<dbReference type="Pfam" id="PF10117">
    <property type="entry name" value="McrBC"/>
    <property type="match status" value="1"/>
</dbReference>
<dbReference type="REBASE" id="78455">
    <property type="entry name" value="Sro12976McrBCP"/>
</dbReference>
<dbReference type="Proteomes" id="UP000017984">
    <property type="component" value="Chromosome"/>
</dbReference>
<dbReference type="PATRIC" id="fig|1352936.5.peg.4073"/>
<protein>
    <recommendedName>
        <fullName evidence="3">Restriction endonuclease</fullName>
    </recommendedName>
</protein>
<dbReference type="RefSeq" id="WP_023547823.1">
    <property type="nucleotide sequence ID" value="NZ_CM002285.1"/>
</dbReference>
<proteinExistence type="predicted"/>
<dbReference type="PANTHER" id="PTHR38733:SF1">
    <property type="entry name" value="TYPE IV METHYL-DIRECTED RESTRICTION ENZYME ECOKMCRBC"/>
    <property type="match status" value="1"/>
</dbReference>
<reference evidence="1 2" key="1">
    <citation type="journal article" date="2014" name="Genome Announc.">
        <title>Draft Genome Sequence of Streptomyces roseochromogenes subsp. oscitans DS 12.976, Producer of the Aminocoumarin Antibiotic Clorobiocin.</title>
        <authorList>
            <person name="Ruckert C."/>
            <person name="Kalinowski J."/>
            <person name="Heide L."/>
            <person name="Apel A.K."/>
        </authorList>
    </citation>
    <scope>NUCLEOTIDE SEQUENCE [LARGE SCALE GENOMIC DNA]</scope>
    <source>
        <strain evidence="1 2">DS 12.976</strain>
    </source>
</reference>
<dbReference type="HOGENOM" id="CLU_052173_0_0_11"/>
<dbReference type="PANTHER" id="PTHR38733">
    <property type="entry name" value="PROTEIN MCRC"/>
    <property type="match status" value="1"/>
</dbReference>
<name>V6KEQ4_STRRC</name>
<sequence length="394" mass="42948">MTRLNLSESGKAIQAELSPRQAAALTSSRIVRVEPGRRPGLWRISGNRLVGAARIGGIDVRIAPKTPVARLLFLLAYTAAPDRWYPEPIAASERDGLLPAVAYAFVRAAERGLRHGALQGYVSVDATLPVVRGRIRHADQLRRHFGRAFPVEASYEEFTEDIPENRILRAAARRLLALPGVPATCRPELRRVIAALPDVEDVPSTRALPDWTASPDNARLRIAIRLGELVLRGASYELDDGGTVPVDGLLINMEKVFEDFVAVSLREALRPYSGYVITDGGRHFLDEAHRIRLLPDVVWCRGDGTAAGVADAKYKSDSVRGFPNADLYQMASYCLGLGLDRGHLIYAAGERPALRHAVRHSGIELIQHTVPLAAEPPTVLTAISRIAAALANKS</sequence>
<accession>V6KEQ4</accession>
<dbReference type="STRING" id="1352936.M878_19425"/>
<keyword evidence="2" id="KW-1185">Reference proteome</keyword>